<dbReference type="GO" id="GO:0003899">
    <property type="term" value="F:DNA-directed RNA polymerase activity"/>
    <property type="evidence" value="ECO:0007669"/>
    <property type="project" value="InterPro"/>
</dbReference>
<sequence length="360" mass="41252">MTTKFDIKLTPLIYNDKHITDTRLELQFKGKHVNYILLNTLRRTILQLVPIYAFDKRYITISKNSSVFNNDEMKDRLSNFPVINIENSVSNLDHVDRLEKQVYDDLIEHETPPEEPIVVMTADNLAATVDEDAITAIDPTKIASITELNMRVDRVNNTDAVLNVTTRDCQFFLNGKLIDNIYPDDILVIQLKPSEYFSSVCIAKLGIALKSDIWTPTSICVHEEINMNEYIFKLEACSQLDEFELIRRACAITNRKIAKIKNIIVNKKYDSSEHKGKIILTSETHTIGNIFTDVLQNHPNILFAGYKQDHQLIAEIQIDYRTNGGKSINVIFDEVTDTITAIFDHIVKEVDHCVKHLKSK</sequence>
<gene>
    <name evidence="4" type="ORF">Faunusvirus63_3</name>
</gene>
<dbReference type="InterPro" id="IPR009025">
    <property type="entry name" value="RBP11-like_dimer"/>
</dbReference>
<accession>A0A3G4ZY52</accession>
<evidence type="ECO:0000256" key="1">
    <source>
        <dbReference type="ARBA" id="ARBA00022478"/>
    </source>
</evidence>
<dbReference type="SUPFAM" id="SSF55257">
    <property type="entry name" value="RBP11-like subunits of RNA polymerase"/>
    <property type="match status" value="2"/>
</dbReference>
<dbReference type="InterPro" id="IPR022905">
    <property type="entry name" value="Rpo11-like"/>
</dbReference>
<proteinExistence type="inferred from homology"/>
<dbReference type="EMBL" id="MK072194">
    <property type="protein sequence ID" value="AYV79845.1"/>
    <property type="molecule type" value="Genomic_DNA"/>
</dbReference>
<organism evidence="4">
    <name type="scientific">Faunusvirus sp</name>
    <dbReference type="NCBI Taxonomy" id="2487766"/>
    <lineage>
        <taxon>Viruses</taxon>
        <taxon>Varidnaviria</taxon>
        <taxon>Bamfordvirae</taxon>
        <taxon>Nucleocytoviricota</taxon>
        <taxon>Megaviricetes</taxon>
        <taxon>Imitervirales</taxon>
        <taxon>Mimiviridae</taxon>
    </lineage>
</organism>
<dbReference type="Pfam" id="PF13656">
    <property type="entry name" value="RNA_pol_L_2"/>
    <property type="match status" value="1"/>
</dbReference>
<dbReference type="HAMAP" id="MF_00261">
    <property type="entry name" value="RNApol_arch_Rpo11"/>
    <property type="match status" value="1"/>
</dbReference>
<dbReference type="Gene3D" id="3.30.1360.10">
    <property type="entry name" value="RNA polymerase, RBP11-like subunit"/>
    <property type="match status" value="2"/>
</dbReference>
<keyword evidence="1" id="KW-0240">DNA-directed RNA polymerase</keyword>
<dbReference type="GO" id="GO:0000428">
    <property type="term" value="C:DNA-directed RNA polymerase complex"/>
    <property type="evidence" value="ECO:0007669"/>
    <property type="project" value="UniProtKB-KW"/>
</dbReference>
<evidence type="ECO:0000313" key="4">
    <source>
        <dbReference type="EMBL" id="AYV79845.1"/>
    </source>
</evidence>
<reference evidence="4" key="1">
    <citation type="submission" date="2018-10" db="EMBL/GenBank/DDBJ databases">
        <title>Hidden diversity of soil giant viruses.</title>
        <authorList>
            <person name="Schulz F."/>
            <person name="Alteio L."/>
            <person name="Goudeau D."/>
            <person name="Ryan E.M."/>
            <person name="Malmstrom R.R."/>
            <person name="Blanchard J."/>
            <person name="Woyke T."/>
        </authorList>
    </citation>
    <scope>NUCLEOTIDE SEQUENCE</scope>
    <source>
        <strain evidence="4">FNV1</strain>
    </source>
</reference>
<evidence type="ECO:0000259" key="3">
    <source>
        <dbReference type="Pfam" id="PF13656"/>
    </source>
</evidence>
<feature type="domain" description="DNA-directed RNA polymerase RBP11-like dimerisation" evidence="3">
    <location>
        <begin position="278"/>
        <end position="348"/>
    </location>
</feature>
<protein>
    <submittedName>
        <fullName evidence="4">Putative DNA-dependent RNA polymerase subunit Rpb3/Rpb11</fullName>
    </submittedName>
</protein>
<evidence type="ECO:0000256" key="2">
    <source>
        <dbReference type="ARBA" id="ARBA00023163"/>
    </source>
</evidence>
<keyword evidence="2" id="KW-0804">Transcription</keyword>
<name>A0A3G4ZY52_9VIRU</name>
<dbReference type="InterPro" id="IPR036603">
    <property type="entry name" value="RBP11-like"/>
</dbReference>
<dbReference type="GO" id="GO:0046983">
    <property type="term" value="F:protein dimerization activity"/>
    <property type="evidence" value="ECO:0007669"/>
    <property type="project" value="InterPro"/>
</dbReference>
<dbReference type="GO" id="GO:0006351">
    <property type="term" value="P:DNA-templated transcription"/>
    <property type="evidence" value="ECO:0007669"/>
    <property type="project" value="InterPro"/>
</dbReference>